<accession>A0ACC2TXZ8</accession>
<protein>
    <submittedName>
        <fullName evidence="1">Uncharacterized protein</fullName>
    </submittedName>
</protein>
<dbReference type="EMBL" id="QTSX02001682">
    <property type="protein sequence ID" value="KAJ9079630.1"/>
    <property type="molecule type" value="Genomic_DNA"/>
</dbReference>
<name>A0ACC2TXZ8_9FUNG</name>
<sequence length="180" mass="20604">MIRKLKSVLISLFLLTVFIFLFIHFKDSPSSIQHFSKSDVKVLFIPKRIANNDKDVGILEEGDTIMPELGNATLKAELGRSAWRVIHTMAARFPVAPDDDQKSTFKSFIMLFSRLYPCGQCARHFQSLLVEFPPVMDSREKASQWACEIHNQVNLKLKKPKFNCTDVLSHWKCGCDDVKD</sequence>
<keyword evidence="2" id="KW-1185">Reference proteome</keyword>
<reference evidence="1" key="1">
    <citation type="submission" date="2022-04" db="EMBL/GenBank/DDBJ databases">
        <title>Genome of the entomopathogenic fungus Entomophthora muscae.</title>
        <authorList>
            <person name="Elya C."/>
            <person name="Lovett B.R."/>
            <person name="Lee E."/>
            <person name="Macias A.M."/>
            <person name="Hajek A.E."/>
            <person name="De Bivort B.L."/>
            <person name="Kasson M.T."/>
            <person name="De Fine Licht H.H."/>
            <person name="Stajich J.E."/>
        </authorList>
    </citation>
    <scope>NUCLEOTIDE SEQUENCE</scope>
    <source>
        <strain evidence="1">Berkeley</strain>
    </source>
</reference>
<comment type="caution">
    <text evidence="1">The sequence shown here is derived from an EMBL/GenBank/DDBJ whole genome shotgun (WGS) entry which is preliminary data.</text>
</comment>
<gene>
    <name evidence="1" type="ORF">DSO57_1033361</name>
</gene>
<evidence type="ECO:0000313" key="2">
    <source>
        <dbReference type="Proteomes" id="UP001165960"/>
    </source>
</evidence>
<evidence type="ECO:0000313" key="1">
    <source>
        <dbReference type="EMBL" id="KAJ9079630.1"/>
    </source>
</evidence>
<dbReference type="Proteomes" id="UP001165960">
    <property type="component" value="Unassembled WGS sequence"/>
</dbReference>
<proteinExistence type="predicted"/>
<organism evidence="1 2">
    <name type="scientific">Entomophthora muscae</name>
    <dbReference type="NCBI Taxonomy" id="34485"/>
    <lineage>
        <taxon>Eukaryota</taxon>
        <taxon>Fungi</taxon>
        <taxon>Fungi incertae sedis</taxon>
        <taxon>Zoopagomycota</taxon>
        <taxon>Entomophthoromycotina</taxon>
        <taxon>Entomophthoromycetes</taxon>
        <taxon>Entomophthorales</taxon>
        <taxon>Entomophthoraceae</taxon>
        <taxon>Entomophthora</taxon>
    </lineage>
</organism>